<sequence length="507" mass="54842">MAKLRALLTTPGLESMALVADVGLDREVTDIVMVDDPAELHKAPPDGIVLLTPRLSAEAEGYQFDIWCRRVAELGVTALVLHGRETEEVPRSATRIARRSGVAIACVPAKVEAAQLVRDIGRGIDEGAEVALRRASAAAAALREVVGEDASTAALCERVSGIGGIPVEPRRPERPGEYGVPVVVDGVEVDHLTVQDRAGSDGDLARLLAWMTAEAAGRVAMTRQRATELPIRSRTRILSELLMSDPQHVAELVPRARALGLAVDDWHVVVDVRIDARELDEVQRLGIAEILGPVAMQTVGRSGVGQGQGEGGGAGWHLAYIDRAPLLVRTWKRRPGDQELRALRGSVEAVHTEVTRRMPERPVRCGIGSAHESVEGLRASWAEARAALLSDDPEAGTAAPPVVMFDDLGLHRMLVEWYTTHTARTAVRDLLAPLDALGRDKASTMVRTLRVYLDNQGSLSATATALNLHRNAVSYRLKRILSLLDVDLSDPDQRLAVHLACRAWKLV</sequence>
<comment type="caution">
    <text evidence="4">The sequence shown here is derived from an EMBL/GenBank/DDBJ whole genome shotgun (WGS) entry which is preliminary data.</text>
</comment>
<name>A0ABW2KMP2_9ACTN</name>
<dbReference type="InterPro" id="IPR051448">
    <property type="entry name" value="CdaR-like_regulators"/>
</dbReference>
<dbReference type="EMBL" id="JBHTBH010000013">
    <property type="protein sequence ID" value="MFC7330699.1"/>
    <property type="molecule type" value="Genomic_DNA"/>
</dbReference>
<dbReference type="InterPro" id="IPR025736">
    <property type="entry name" value="PucR_C-HTH_dom"/>
</dbReference>
<evidence type="ECO:0000256" key="1">
    <source>
        <dbReference type="ARBA" id="ARBA00006754"/>
    </source>
</evidence>
<accession>A0ABW2KMP2</accession>
<dbReference type="PANTHER" id="PTHR33744:SF1">
    <property type="entry name" value="DNA-BINDING TRANSCRIPTIONAL ACTIVATOR ADER"/>
    <property type="match status" value="1"/>
</dbReference>
<feature type="domain" description="PucR C-terminal helix-turn-helix" evidence="2">
    <location>
        <begin position="446"/>
        <end position="503"/>
    </location>
</feature>
<evidence type="ECO:0000313" key="4">
    <source>
        <dbReference type="EMBL" id="MFC7330699.1"/>
    </source>
</evidence>
<reference evidence="5" key="1">
    <citation type="journal article" date="2019" name="Int. J. Syst. Evol. Microbiol.">
        <title>The Global Catalogue of Microorganisms (GCM) 10K type strain sequencing project: providing services to taxonomists for standard genome sequencing and annotation.</title>
        <authorList>
            <consortium name="The Broad Institute Genomics Platform"/>
            <consortium name="The Broad Institute Genome Sequencing Center for Infectious Disease"/>
            <person name="Wu L."/>
            <person name="Ma J."/>
        </authorList>
    </citation>
    <scope>NUCLEOTIDE SEQUENCE [LARGE SCALE GENOMIC DNA]</scope>
    <source>
        <strain evidence="5">CGMCC 4.7382</strain>
    </source>
</reference>
<dbReference type="RefSeq" id="WP_379873345.1">
    <property type="nucleotide sequence ID" value="NZ_JBHTBH010000013.1"/>
</dbReference>
<comment type="similarity">
    <text evidence="1">Belongs to the CdaR family.</text>
</comment>
<evidence type="ECO:0000259" key="2">
    <source>
        <dbReference type="Pfam" id="PF13556"/>
    </source>
</evidence>
<dbReference type="Gene3D" id="1.10.10.2840">
    <property type="entry name" value="PucR C-terminal helix-turn-helix domain"/>
    <property type="match status" value="1"/>
</dbReference>
<keyword evidence="5" id="KW-1185">Reference proteome</keyword>
<evidence type="ECO:0000259" key="3">
    <source>
        <dbReference type="Pfam" id="PF17853"/>
    </source>
</evidence>
<proteinExistence type="inferred from homology"/>
<dbReference type="PANTHER" id="PTHR33744">
    <property type="entry name" value="CARBOHYDRATE DIACID REGULATOR"/>
    <property type="match status" value="1"/>
</dbReference>
<feature type="domain" description="CdaR GGDEF-like" evidence="3">
    <location>
        <begin position="251"/>
        <end position="388"/>
    </location>
</feature>
<dbReference type="InterPro" id="IPR041522">
    <property type="entry name" value="CdaR_GGDEF"/>
</dbReference>
<protein>
    <submittedName>
        <fullName evidence="4">PucR family transcriptional regulator</fullName>
    </submittedName>
</protein>
<dbReference type="Proteomes" id="UP001596540">
    <property type="component" value="Unassembled WGS sequence"/>
</dbReference>
<gene>
    <name evidence="4" type="ORF">ACFQRF_23490</name>
</gene>
<dbReference type="Pfam" id="PF17853">
    <property type="entry name" value="GGDEF_2"/>
    <property type="match status" value="1"/>
</dbReference>
<evidence type="ECO:0000313" key="5">
    <source>
        <dbReference type="Proteomes" id="UP001596540"/>
    </source>
</evidence>
<organism evidence="4 5">
    <name type="scientific">Marinactinospora rubrisoli</name>
    <dbReference type="NCBI Taxonomy" id="2715399"/>
    <lineage>
        <taxon>Bacteria</taxon>
        <taxon>Bacillati</taxon>
        <taxon>Actinomycetota</taxon>
        <taxon>Actinomycetes</taxon>
        <taxon>Streptosporangiales</taxon>
        <taxon>Nocardiopsidaceae</taxon>
        <taxon>Marinactinospora</taxon>
    </lineage>
</organism>
<dbReference type="Pfam" id="PF13556">
    <property type="entry name" value="HTH_30"/>
    <property type="match status" value="1"/>
</dbReference>
<dbReference type="InterPro" id="IPR042070">
    <property type="entry name" value="PucR_C-HTH_sf"/>
</dbReference>